<gene>
    <name evidence="2" type="ORF">AB0470_36795</name>
</gene>
<feature type="chain" id="PRO_5045886475" description="Secreted protein" evidence="1">
    <location>
        <begin position="28"/>
        <end position="150"/>
    </location>
</feature>
<accession>A0ABV3L0J2</accession>
<proteinExistence type="predicted"/>
<name>A0ABV3L0J2_STRGS</name>
<keyword evidence="3" id="KW-1185">Reference proteome</keyword>
<evidence type="ECO:0008006" key="4">
    <source>
        <dbReference type="Google" id="ProtNLM"/>
    </source>
</evidence>
<evidence type="ECO:0000313" key="2">
    <source>
        <dbReference type="EMBL" id="MEV8465091.1"/>
    </source>
</evidence>
<dbReference type="Proteomes" id="UP001553148">
    <property type="component" value="Unassembled WGS sequence"/>
</dbReference>
<protein>
    <recommendedName>
        <fullName evidence="4">Secreted protein</fullName>
    </recommendedName>
</protein>
<keyword evidence="1" id="KW-0732">Signal</keyword>
<sequence length="150" mass="15618">MFKARSRVSTVLAATAVAVGLSMGVGAGSAAAAPRLTTDTIFYQDGKSVVVSLYADGKYAGAVTWNADPLGDKPGDALQAYDGGADGWGVMGTVTDPWIYRSASTAGHASPYTTKWVTGDLTEDTWLDISVCLVKGSQKVCDYNLPRVSS</sequence>
<evidence type="ECO:0000256" key="1">
    <source>
        <dbReference type="SAM" id="SignalP"/>
    </source>
</evidence>
<comment type="caution">
    <text evidence="2">The sequence shown here is derived from an EMBL/GenBank/DDBJ whole genome shotgun (WGS) entry which is preliminary data.</text>
</comment>
<dbReference type="RefSeq" id="WP_162655406.1">
    <property type="nucleotide sequence ID" value="NZ_JBFAUJ010000033.1"/>
</dbReference>
<evidence type="ECO:0000313" key="3">
    <source>
        <dbReference type="Proteomes" id="UP001553148"/>
    </source>
</evidence>
<feature type="signal peptide" evidence="1">
    <location>
        <begin position="1"/>
        <end position="27"/>
    </location>
</feature>
<dbReference type="EMBL" id="JBFAUJ010000033">
    <property type="protein sequence ID" value="MEV8465091.1"/>
    <property type="molecule type" value="Genomic_DNA"/>
</dbReference>
<reference evidence="2 3" key="1">
    <citation type="submission" date="2024-06" db="EMBL/GenBank/DDBJ databases">
        <title>The Natural Products Discovery Center: Release of the First 8490 Sequenced Strains for Exploring Actinobacteria Biosynthetic Diversity.</title>
        <authorList>
            <person name="Kalkreuter E."/>
            <person name="Kautsar S.A."/>
            <person name="Yang D."/>
            <person name="Bader C.D."/>
            <person name="Teijaro C.N."/>
            <person name="Fluegel L."/>
            <person name="Davis C.M."/>
            <person name="Simpson J.R."/>
            <person name="Lauterbach L."/>
            <person name="Steele A.D."/>
            <person name="Gui C."/>
            <person name="Meng S."/>
            <person name="Li G."/>
            <person name="Viehrig K."/>
            <person name="Ye F."/>
            <person name="Su P."/>
            <person name="Kiefer A.F."/>
            <person name="Nichols A."/>
            <person name="Cepeda A.J."/>
            <person name="Yan W."/>
            <person name="Fan B."/>
            <person name="Jiang Y."/>
            <person name="Adhikari A."/>
            <person name="Zheng C.-J."/>
            <person name="Schuster L."/>
            <person name="Cowan T.M."/>
            <person name="Smanski M.J."/>
            <person name="Chevrette M.G."/>
            <person name="De Carvalho L.P.S."/>
            <person name="Shen B."/>
        </authorList>
    </citation>
    <scope>NUCLEOTIDE SEQUENCE [LARGE SCALE GENOMIC DNA]</scope>
    <source>
        <strain evidence="2 3">NPDC052360</strain>
    </source>
</reference>
<organism evidence="2 3">
    <name type="scientific">Streptomyces griseosporeus</name>
    <dbReference type="NCBI Taxonomy" id="1910"/>
    <lineage>
        <taxon>Bacteria</taxon>
        <taxon>Bacillati</taxon>
        <taxon>Actinomycetota</taxon>
        <taxon>Actinomycetes</taxon>
        <taxon>Kitasatosporales</taxon>
        <taxon>Streptomycetaceae</taxon>
        <taxon>Streptomyces</taxon>
    </lineage>
</organism>